<dbReference type="InterPro" id="IPR036097">
    <property type="entry name" value="HisK_dim/P_sf"/>
</dbReference>
<dbReference type="Pfam" id="PF02895">
    <property type="entry name" value="H-kinase_dim"/>
    <property type="match status" value="1"/>
</dbReference>
<dbReference type="PANTHER" id="PTHR43395">
    <property type="entry name" value="SENSOR HISTIDINE KINASE CHEA"/>
    <property type="match status" value="1"/>
</dbReference>
<dbReference type="GO" id="GO:0005524">
    <property type="term" value="F:ATP binding"/>
    <property type="evidence" value="ECO:0007669"/>
    <property type="project" value="UniProtKB-KW"/>
</dbReference>
<keyword evidence="4" id="KW-0145">Chemotaxis</keyword>
<dbReference type="CDD" id="cd00731">
    <property type="entry name" value="CheA_reg"/>
    <property type="match status" value="1"/>
</dbReference>
<evidence type="ECO:0000256" key="4">
    <source>
        <dbReference type="ARBA" id="ARBA00022500"/>
    </source>
</evidence>
<dbReference type="InterPro" id="IPR036061">
    <property type="entry name" value="CheW-like_dom_sf"/>
</dbReference>
<feature type="modified residue" description="Phosphohistidine" evidence="12">
    <location>
        <position position="55"/>
    </location>
</feature>
<evidence type="ECO:0000256" key="1">
    <source>
        <dbReference type="ARBA" id="ARBA00000085"/>
    </source>
</evidence>
<dbReference type="Pfam" id="PF02518">
    <property type="entry name" value="HATPase_c"/>
    <property type="match status" value="1"/>
</dbReference>
<dbReference type="CDD" id="cd00088">
    <property type="entry name" value="HPT"/>
    <property type="match status" value="1"/>
</dbReference>
<evidence type="ECO:0000313" key="18">
    <source>
        <dbReference type="Proteomes" id="UP000280346"/>
    </source>
</evidence>
<evidence type="ECO:0000256" key="11">
    <source>
        <dbReference type="ARBA" id="ARBA00035100"/>
    </source>
</evidence>
<dbReference type="InterPro" id="IPR036641">
    <property type="entry name" value="HPT_dom_sf"/>
</dbReference>
<evidence type="ECO:0000256" key="13">
    <source>
        <dbReference type="SAM" id="MobiDB-lite"/>
    </source>
</evidence>
<dbReference type="CDD" id="cd16916">
    <property type="entry name" value="HATPase_CheA-like"/>
    <property type="match status" value="1"/>
</dbReference>
<feature type="domain" description="CheW-like" evidence="15">
    <location>
        <begin position="581"/>
        <end position="717"/>
    </location>
</feature>
<evidence type="ECO:0000256" key="7">
    <source>
        <dbReference type="ARBA" id="ARBA00022741"/>
    </source>
</evidence>
<gene>
    <name evidence="17" type="ORF">EJ913_18270</name>
</gene>
<dbReference type="FunFam" id="3.30.565.10:FF:000016">
    <property type="entry name" value="Chemotaxis protein CheA, putative"/>
    <property type="match status" value="1"/>
</dbReference>
<dbReference type="GO" id="GO:0000155">
    <property type="term" value="F:phosphorelay sensor kinase activity"/>
    <property type="evidence" value="ECO:0007669"/>
    <property type="project" value="InterPro"/>
</dbReference>
<name>A0A3S0V5A4_9PROT</name>
<dbReference type="PROSITE" id="PS50109">
    <property type="entry name" value="HIS_KIN"/>
    <property type="match status" value="1"/>
</dbReference>
<evidence type="ECO:0000256" key="12">
    <source>
        <dbReference type="PROSITE-ProRule" id="PRU00110"/>
    </source>
</evidence>
<dbReference type="SMART" id="SM00260">
    <property type="entry name" value="CheW"/>
    <property type="match status" value="1"/>
</dbReference>
<comment type="function">
    <text evidence="11">Involved in the transmission of sensory signals from the chemoreceptors to the flagellar motors. CheA is autophosphorylated; it can transfer its phosphate group to either CheB or CheY.</text>
</comment>
<feature type="compositionally biased region" description="Low complexity" evidence="13">
    <location>
        <begin position="296"/>
        <end position="320"/>
    </location>
</feature>
<comment type="catalytic activity">
    <reaction evidence="1">
        <text>ATP + protein L-histidine = ADP + protein N-phospho-L-histidine.</text>
        <dbReference type="EC" id="2.7.13.3"/>
    </reaction>
</comment>
<sequence length="735" mass="78283">MSFTPDIMDELRVTFFDECSEYLLRNEELLGTLRDGARNGTHERETLDAVFRVAHSIKAGAAAFGLTALADLTHRMEAALDRLRTGRLALTPPMLALLLESGDALAEQVEAAREGTGADGERARQIAERLAEAVDAAGTATTAVTVQAPAPLPADPDALRRWAIQFRPTAYSGGNEPLLIIRALGRLGRLVSQLDLTRLPDIENFDPTEPVLAWRIELETDHPESDIREVFEFVEDEADIRIDLMKDDGSAMAAIPGPAPATPIPPPPATPRIAAPVAAPASAPAAAAATMSTATPASASVPAPTPPQAAAVSEDATASGARGGTAPGGKGTIRVDLDRVDRLVDMVGELVITEATLTQLCRELDSRTQRRMIAALKGLSAHSRKLQDAVMAIRMQPVKSIFARMPRMVRDLAGRLGKTVELSMAGEATEVDKTIIEELADPLTHMIRNALDHGIERPEDRRAAGKPECGTVFLSAENKGGRIVIRVEDDGRGIDRPRVLAKARALGLVAADAAPSDDEIDALLFAPGFSTSESVTDVSGRGVGMDVVQRNIQSLGGRVTVQSEPGRGTRWTMTLPLTLAVLDGMLVRVGTELYVIPLANILESTRPKASDVHEVVGSGTVVFLRGDWLPLVRMAEVFQLPGAEHDPSRGIVVRVETDTAGVIGLVVDELLGQQQVVVKPIEQNFTHVRGVAATTILGNGRVCLILDLDDCVAMARDRRHALPDAASAPPPRAAA</sequence>
<dbReference type="Gene3D" id="2.30.30.40">
    <property type="entry name" value="SH3 Domains"/>
    <property type="match status" value="1"/>
</dbReference>
<feature type="compositionally biased region" description="Gly residues" evidence="13">
    <location>
        <begin position="321"/>
        <end position="331"/>
    </location>
</feature>
<dbReference type="SUPFAM" id="SSF47384">
    <property type="entry name" value="Homodimeric domain of signal transducing histidine kinase"/>
    <property type="match status" value="1"/>
</dbReference>
<dbReference type="InterPro" id="IPR036890">
    <property type="entry name" value="HATPase_C_sf"/>
</dbReference>
<dbReference type="SUPFAM" id="SSF47226">
    <property type="entry name" value="Histidine-containing phosphotransfer domain, HPT domain"/>
    <property type="match status" value="1"/>
</dbReference>
<dbReference type="Gene3D" id="1.20.120.160">
    <property type="entry name" value="HPT domain"/>
    <property type="match status" value="1"/>
</dbReference>
<dbReference type="InterPro" id="IPR004105">
    <property type="entry name" value="CheA-like_dim"/>
</dbReference>
<dbReference type="InterPro" id="IPR008207">
    <property type="entry name" value="Sig_transdc_His_kin_Hpt_dom"/>
</dbReference>
<keyword evidence="7" id="KW-0547">Nucleotide-binding</keyword>
<feature type="domain" description="Histidine kinase" evidence="14">
    <location>
        <begin position="345"/>
        <end position="579"/>
    </location>
</feature>
<dbReference type="InterPro" id="IPR003594">
    <property type="entry name" value="HATPase_dom"/>
</dbReference>
<dbReference type="RefSeq" id="WP_127000482.1">
    <property type="nucleotide sequence ID" value="NZ_JBNPXW010000013.1"/>
</dbReference>
<evidence type="ECO:0000256" key="9">
    <source>
        <dbReference type="ARBA" id="ARBA00022840"/>
    </source>
</evidence>
<keyword evidence="5 12" id="KW-0597">Phosphoprotein</keyword>
<dbReference type="InterPro" id="IPR005467">
    <property type="entry name" value="His_kinase_dom"/>
</dbReference>
<reference evidence="17 18" key="1">
    <citation type="submission" date="2018-12" db="EMBL/GenBank/DDBJ databases">
        <authorList>
            <person name="Yang Y."/>
        </authorList>
    </citation>
    <scope>NUCLEOTIDE SEQUENCE [LARGE SCALE GENOMIC DNA]</scope>
    <source>
        <strain evidence="17 18">GSF71</strain>
    </source>
</reference>
<keyword evidence="9" id="KW-0067">ATP-binding</keyword>
<keyword evidence="8" id="KW-0418">Kinase</keyword>
<dbReference type="SUPFAM" id="SSF55874">
    <property type="entry name" value="ATPase domain of HSP90 chaperone/DNA topoisomerase II/histidine kinase"/>
    <property type="match status" value="1"/>
</dbReference>
<dbReference type="PROSITE" id="PS50851">
    <property type="entry name" value="CHEW"/>
    <property type="match status" value="1"/>
</dbReference>
<dbReference type="SMART" id="SM00387">
    <property type="entry name" value="HATPase_c"/>
    <property type="match status" value="1"/>
</dbReference>
<dbReference type="Proteomes" id="UP000280346">
    <property type="component" value="Unassembled WGS sequence"/>
</dbReference>
<keyword evidence="6" id="KW-0808">Transferase</keyword>
<dbReference type="Gene3D" id="1.10.287.560">
    <property type="entry name" value="Histidine kinase CheA-like, homodimeric domain"/>
    <property type="match status" value="1"/>
</dbReference>
<dbReference type="PRINTS" id="PR00344">
    <property type="entry name" value="BCTRLSENSOR"/>
</dbReference>
<dbReference type="Pfam" id="PF01584">
    <property type="entry name" value="CheW"/>
    <property type="match status" value="1"/>
</dbReference>
<dbReference type="EC" id="2.7.13.3" evidence="2"/>
<evidence type="ECO:0000259" key="15">
    <source>
        <dbReference type="PROSITE" id="PS50851"/>
    </source>
</evidence>
<evidence type="ECO:0000259" key="14">
    <source>
        <dbReference type="PROSITE" id="PS50109"/>
    </source>
</evidence>
<dbReference type="PANTHER" id="PTHR43395:SF10">
    <property type="entry name" value="CHEMOTAXIS PROTEIN CHEA"/>
    <property type="match status" value="1"/>
</dbReference>
<protein>
    <recommendedName>
        <fullName evidence="3">Chemotaxis protein CheA</fullName>
        <ecNumber evidence="2">2.7.13.3</ecNumber>
    </recommendedName>
</protein>
<evidence type="ECO:0000256" key="8">
    <source>
        <dbReference type="ARBA" id="ARBA00022777"/>
    </source>
</evidence>
<dbReference type="GO" id="GO:0006935">
    <property type="term" value="P:chemotaxis"/>
    <property type="evidence" value="ECO:0007669"/>
    <property type="project" value="UniProtKB-KW"/>
</dbReference>
<organism evidence="17 18">
    <name type="scientific">Azospirillum doebereinerae</name>
    <dbReference type="NCBI Taxonomy" id="92933"/>
    <lineage>
        <taxon>Bacteria</taxon>
        <taxon>Pseudomonadati</taxon>
        <taxon>Pseudomonadota</taxon>
        <taxon>Alphaproteobacteria</taxon>
        <taxon>Rhodospirillales</taxon>
        <taxon>Azospirillaceae</taxon>
        <taxon>Azospirillum</taxon>
    </lineage>
</organism>
<dbReference type="InterPro" id="IPR037006">
    <property type="entry name" value="CheA-like_homodim_sf"/>
</dbReference>
<keyword evidence="18" id="KW-1185">Reference proteome</keyword>
<keyword evidence="10" id="KW-0902">Two-component regulatory system</keyword>
<evidence type="ECO:0000313" key="17">
    <source>
        <dbReference type="EMBL" id="RUQ68067.1"/>
    </source>
</evidence>
<evidence type="ECO:0000259" key="16">
    <source>
        <dbReference type="PROSITE" id="PS50894"/>
    </source>
</evidence>
<comment type="caution">
    <text evidence="17">The sequence shown here is derived from an EMBL/GenBank/DDBJ whole genome shotgun (WGS) entry which is preliminary data.</text>
</comment>
<feature type="domain" description="HPt" evidence="16">
    <location>
        <begin position="4"/>
        <end position="112"/>
    </location>
</feature>
<evidence type="ECO:0000256" key="2">
    <source>
        <dbReference type="ARBA" id="ARBA00012438"/>
    </source>
</evidence>
<dbReference type="InterPro" id="IPR004358">
    <property type="entry name" value="Sig_transdc_His_kin-like_C"/>
</dbReference>
<dbReference type="Gene3D" id="3.30.565.10">
    <property type="entry name" value="Histidine kinase-like ATPase, C-terminal domain"/>
    <property type="match status" value="1"/>
</dbReference>
<evidence type="ECO:0000256" key="10">
    <source>
        <dbReference type="ARBA" id="ARBA00023012"/>
    </source>
</evidence>
<dbReference type="SMART" id="SM01231">
    <property type="entry name" value="H-kinase_dim"/>
    <property type="match status" value="1"/>
</dbReference>
<accession>A0A3S0V5A4</accession>
<dbReference type="Pfam" id="PF01627">
    <property type="entry name" value="Hpt"/>
    <property type="match status" value="1"/>
</dbReference>
<dbReference type="PROSITE" id="PS50894">
    <property type="entry name" value="HPT"/>
    <property type="match status" value="1"/>
</dbReference>
<dbReference type="SUPFAM" id="SSF50341">
    <property type="entry name" value="CheW-like"/>
    <property type="match status" value="1"/>
</dbReference>
<evidence type="ECO:0000256" key="5">
    <source>
        <dbReference type="ARBA" id="ARBA00022553"/>
    </source>
</evidence>
<evidence type="ECO:0000256" key="6">
    <source>
        <dbReference type="ARBA" id="ARBA00022679"/>
    </source>
</evidence>
<dbReference type="AlphaFoldDB" id="A0A3S0V5A4"/>
<dbReference type="InterPro" id="IPR002545">
    <property type="entry name" value="CheW-lke_dom"/>
</dbReference>
<feature type="region of interest" description="Disordered" evidence="13">
    <location>
        <begin position="296"/>
        <end position="332"/>
    </location>
</feature>
<evidence type="ECO:0000256" key="3">
    <source>
        <dbReference type="ARBA" id="ARBA00021495"/>
    </source>
</evidence>
<dbReference type="GO" id="GO:0005737">
    <property type="term" value="C:cytoplasm"/>
    <property type="evidence" value="ECO:0007669"/>
    <property type="project" value="InterPro"/>
</dbReference>
<dbReference type="EMBL" id="RZIJ01000015">
    <property type="protein sequence ID" value="RUQ68067.1"/>
    <property type="molecule type" value="Genomic_DNA"/>
</dbReference>
<dbReference type="OrthoDB" id="9803176at2"/>
<dbReference type="SMART" id="SM00073">
    <property type="entry name" value="HPT"/>
    <property type="match status" value="1"/>
</dbReference>
<proteinExistence type="predicted"/>
<dbReference type="InterPro" id="IPR051315">
    <property type="entry name" value="Bact_Chemotaxis_CheA"/>
</dbReference>